<dbReference type="GeneID" id="16996800"/>
<evidence type="ECO:0000313" key="3">
    <source>
        <dbReference type="Proteomes" id="UP000007014"/>
    </source>
</evidence>
<evidence type="ECO:0000313" key="2">
    <source>
        <dbReference type="EMBL" id="BAM82621.1"/>
    </source>
</evidence>
<accession>M1UWJ9</accession>
<dbReference type="InterPro" id="IPR029315">
    <property type="entry name" value="FANCI_S2"/>
</dbReference>
<feature type="domain" description="FANCI solenoid 2" evidence="1">
    <location>
        <begin position="461"/>
        <end position="588"/>
    </location>
</feature>
<name>M1UWJ9_CYAM1</name>
<dbReference type="Pfam" id="PF14676">
    <property type="entry name" value="FANCI_S2"/>
    <property type="match status" value="1"/>
</dbReference>
<reference evidence="2 3" key="1">
    <citation type="journal article" date="2004" name="Nature">
        <title>Genome sequence of the ultrasmall unicellular red alga Cyanidioschyzon merolae 10D.</title>
        <authorList>
            <person name="Matsuzaki M."/>
            <person name="Misumi O."/>
            <person name="Shin-i T."/>
            <person name="Maruyama S."/>
            <person name="Takahara M."/>
            <person name="Miyagishima S."/>
            <person name="Mori T."/>
            <person name="Nishida K."/>
            <person name="Yagisawa F."/>
            <person name="Nishida K."/>
            <person name="Yoshida Y."/>
            <person name="Nishimura Y."/>
            <person name="Nakao S."/>
            <person name="Kobayashi T."/>
            <person name="Momoyama Y."/>
            <person name="Higashiyama T."/>
            <person name="Minoda A."/>
            <person name="Sano M."/>
            <person name="Nomoto H."/>
            <person name="Oishi K."/>
            <person name="Hayashi H."/>
            <person name="Ohta F."/>
            <person name="Nishizaka S."/>
            <person name="Haga S."/>
            <person name="Miura S."/>
            <person name="Morishita T."/>
            <person name="Kabeya Y."/>
            <person name="Terasawa K."/>
            <person name="Suzuki Y."/>
            <person name="Ishii Y."/>
            <person name="Asakawa S."/>
            <person name="Takano H."/>
            <person name="Ohta N."/>
            <person name="Kuroiwa H."/>
            <person name="Tanaka K."/>
            <person name="Shimizu N."/>
            <person name="Sugano S."/>
            <person name="Sato N."/>
            <person name="Nozaki H."/>
            <person name="Ogasawara N."/>
            <person name="Kohara Y."/>
            <person name="Kuroiwa T."/>
        </authorList>
    </citation>
    <scope>NUCLEOTIDE SEQUENCE [LARGE SCALE GENOMIC DNA]</scope>
    <source>
        <strain evidence="2 3">10D</strain>
    </source>
</reference>
<dbReference type="RefSeq" id="XP_005538657.1">
    <property type="nucleotide sequence ID" value="XM_005538600.1"/>
</dbReference>
<dbReference type="Gramene" id="CMR449CT">
    <property type="protein sequence ID" value="CMR449CT"/>
    <property type="gene ID" value="CMR449C"/>
</dbReference>
<keyword evidence="3" id="KW-1185">Reference proteome</keyword>
<dbReference type="HOGENOM" id="CLU_247357_0_0_1"/>
<gene>
    <name evidence="2" type="ORF">CYME_CMR449C</name>
</gene>
<dbReference type="EMBL" id="AP006500">
    <property type="protein sequence ID" value="BAM82621.1"/>
    <property type="molecule type" value="Genomic_DNA"/>
</dbReference>
<dbReference type="OrthoDB" id="4873at2759"/>
<reference evidence="2 3" key="2">
    <citation type="journal article" date="2007" name="BMC Biol.">
        <title>A 100%-complete sequence reveals unusually simple genomic features in the hot-spring red alga Cyanidioschyzon merolae.</title>
        <authorList>
            <person name="Nozaki H."/>
            <person name="Takano H."/>
            <person name="Misumi O."/>
            <person name="Terasawa K."/>
            <person name="Matsuzaki M."/>
            <person name="Maruyama S."/>
            <person name="Nishida K."/>
            <person name="Yagisawa F."/>
            <person name="Yoshida Y."/>
            <person name="Fujiwara T."/>
            <person name="Takio S."/>
            <person name="Tamura K."/>
            <person name="Chung S.J."/>
            <person name="Nakamura S."/>
            <person name="Kuroiwa H."/>
            <person name="Tanaka K."/>
            <person name="Sato N."/>
            <person name="Kuroiwa T."/>
        </authorList>
    </citation>
    <scope>NUCLEOTIDE SEQUENCE [LARGE SCALE GENOMIC DNA]</scope>
    <source>
        <strain evidence="2 3">10D</strain>
    </source>
</reference>
<dbReference type="Proteomes" id="UP000007014">
    <property type="component" value="Chromosome 18"/>
</dbReference>
<sequence>MPSSTTLDNIQELMQQGPEGFCPEKYRQVLVEAAQTLCNCAQVASAGLRGNVAASEGGVTLQSLFEAAELLLQRLARWVKEGLLQSHECLPLLQRLRGFVASSLADDPACQAPASSSQLKLPDGSERCHPKLTSKLNSEAHRLRICLYACCLRTMCLASAEWINRILSDSPRYLLCFPWIGDTALPMLQIYMELRERWLLCNDPTSIREQVTTTERQVQSKLMQDAVWSCDGATLTALSQLLVRILQQVLRIDWWWQSAGYDLETARDWSCVLRFVLAAAPEQALPDILCIVEMEAHAEPALGEALLASIATEVNALIPGTLSRAARLSIDLHLCFHLAEIEAIADLAREQAAALLWRHEEETAIAEAPENAPPSTSACSAEAILSRIIRLPGLEHAAPVIAELAFQWMQLTPAQKIRNFSERLRSGNSCPQTGRPDRPLAIRRRGRRRTHEQISSRSFFLQRCAVHVLTELFGHHSSARKEILSACLSAIAESQHLLATRAAYCTVIERIASSPAYRVHLRDLSESVLVWLRELMIEFPISLAKRILAALAPLGALWQPMGDGLLIFLRKLACSRAIRARRIAAHGLACFLVSPYLTESAEIETSQLLLRTLNMAPEPLRAEILLAIGSALRGRVLRHATISVWRESLARCIEAVSTETPRGSTLVSTPHLDLHRCFHAAGVATEALPELLRCIHAVPLTGYASEAGDAACTPAMTSQQAATSFQADVSTNFLRSFLSTLVSDLSNAPTVLRMLALDLLLERKASTEQWLAPLTRIQVADSRLKMLATCYETLLDVGRSSQTEQQTLLETYGQLMHLCEAILPILANAVTRQRQQHVVPETDHEPTAGEDYVTGARSVAREVLQDPRRIVLWTPATVSAAEAASDLAYASSRQDGEAGGFMHDMLAWVRIVPALSAARAIQLLQVCRSAHGAASLFRILRRHLDIETYFWDLRGTGDYFVNNRVWPSWLYQGIVEALRRLVIAPANASDEVPAGKTSLQCAFLSLDLACSSVVRDSIELQCRPASAELWLKTHALDFIAAILPKWPVHQVAAFLAVPQVQSQLRLMLTNNFSELYAIQDSTKLTQAPGLEWLAAYLTRRLRADFHRGLTVKLVSIYADLIAHLICQSREWSQASASSGVEDNSQSQALQYIENELLGILFDFDIPQVSVHRLLLRPLLLVLGSKRALHLCTNLILQCRSSADPSSEAPNEDTPALLRLLAQASKETRMAALWAVVEFGADHLPRVRVKTQVARASTINDQELRSVQQLVTLLESFFAPGTVAVPLALFMRLASVSQQALHYLQGVSEMIRRQLDRIVKQRGKRPRGDETPEMESFTDADQAPPLVQWASALEFLQRTRASAQRVARLIRPDAIREALPARCASARSVNQACARFVYCLEKFESECRQLDASLARLQQKLQDVPKALQDAVCGWLANHAPTQKSTPPPAPGLVTGELKIIFTDWEQAPVACTKARASTRRVCYLRSRNAYIDQVLRQEGADEPYADLEDFIAADDALSFTERRHAPATT</sequence>
<proteinExistence type="predicted"/>
<organism evidence="2 3">
    <name type="scientific">Cyanidioschyzon merolae (strain NIES-3377 / 10D)</name>
    <name type="common">Unicellular red alga</name>
    <dbReference type="NCBI Taxonomy" id="280699"/>
    <lineage>
        <taxon>Eukaryota</taxon>
        <taxon>Rhodophyta</taxon>
        <taxon>Bangiophyceae</taxon>
        <taxon>Cyanidiales</taxon>
        <taxon>Cyanidiaceae</taxon>
        <taxon>Cyanidioschyzon</taxon>
    </lineage>
</organism>
<protein>
    <recommendedName>
        <fullName evidence="1">FANCI solenoid 2 domain-containing protein</fullName>
    </recommendedName>
</protein>
<dbReference type="KEGG" id="cme:CYME_CMR449C"/>
<evidence type="ECO:0000259" key="1">
    <source>
        <dbReference type="Pfam" id="PF14676"/>
    </source>
</evidence>